<dbReference type="Pfam" id="PF08241">
    <property type="entry name" value="Methyltransf_11"/>
    <property type="match status" value="1"/>
</dbReference>
<reference evidence="2 3" key="1">
    <citation type="journal article" date="2016" name="Nat. Commun.">
        <title>Thousands of microbial genomes shed light on interconnected biogeochemical processes in an aquifer system.</title>
        <authorList>
            <person name="Anantharaman K."/>
            <person name="Brown C.T."/>
            <person name="Hug L.A."/>
            <person name="Sharon I."/>
            <person name="Castelle C.J."/>
            <person name="Probst A.J."/>
            <person name="Thomas B.C."/>
            <person name="Singh A."/>
            <person name="Wilkins M.J."/>
            <person name="Karaoz U."/>
            <person name="Brodie E.L."/>
            <person name="Williams K.H."/>
            <person name="Hubbard S.S."/>
            <person name="Banfield J.F."/>
        </authorList>
    </citation>
    <scope>NUCLEOTIDE SEQUENCE [LARGE SCALE GENOMIC DNA]</scope>
</reference>
<evidence type="ECO:0000259" key="1">
    <source>
        <dbReference type="Pfam" id="PF08241"/>
    </source>
</evidence>
<accession>A0A1G2MB71</accession>
<evidence type="ECO:0000313" key="2">
    <source>
        <dbReference type="EMBL" id="OHA21098.1"/>
    </source>
</evidence>
<gene>
    <name evidence="2" type="ORF">A2W52_01655</name>
</gene>
<protein>
    <recommendedName>
        <fullName evidence="1">Methyltransferase type 11 domain-containing protein</fullName>
    </recommendedName>
</protein>
<name>A0A1G2MB71_9BACT</name>
<comment type="caution">
    <text evidence="2">The sequence shown here is derived from an EMBL/GenBank/DDBJ whole genome shotgun (WGS) entry which is preliminary data.</text>
</comment>
<dbReference type="EMBL" id="MHRJ01000052">
    <property type="protein sequence ID" value="OHA21098.1"/>
    <property type="molecule type" value="Genomic_DNA"/>
</dbReference>
<dbReference type="Proteomes" id="UP000176493">
    <property type="component" value="Unassembled WGS sequence"/>
</dbReference>
<dbReference type="AlphaFoldDB" id="A0A1G2MB71"/>
<evidence type="ECO:0000313" key="3">
    <source>
        <dbReference type="Proteomes" id="UP000176493"/>
    </source>
</evidence>
<organism evidence="2 3">
    <name type="scientific">Candidatus Taylorbacteria bacterium RIFCSPHIGHO2_02_49_25</name>
    <dbReference type="NCBI Taxonomy" id="1802305"/>
    <lineage>
        <taxon>Bacteria</taxon>
        <taxon>Candidatus Tayloriibacteriota</taxon>
    </lineage>
</organism>
<sequence>MNANASSTSPYKPSLFSVLKEAVRGKAVSRTMTNLFWLGVEPISGNILDIGGGSRGSHYRFLPIKKEAAIKVADIISRPGTDFVLDIAKERVPLQDASQNAVFLFNILEHLNAHDTVLTEVKRLLKIGGRLYGSIPFLVNVHPDPADYVRFTGEALRELFTRNGFAVITIDPVGRGPFLAAYEQLDSLIPSVCHAVFLPLVWLADALVQRLRPKRDFPSIFTLAYNFIAEKRV</sequence>
<dbReference type="SUPFAM" id="SSF53335">
    <property type="entry name" value="S-adenosyl-L-methionine-dependent methyltransferases"/>
    <property type="match status" value="1"/>
</dbReference>
<feature type="domain" description="Methyltransferase type 11" evidence="1">
    <location>
        <begin position="90"/>
        <end position="132"/>
    </location>
</feature>
<dbReference type="Gene3D" id="3.40.50.150">
    <property type="entry name" value="Vaccinia Virus protein VP39"/>
    <property type="match status" value="1"/>
</dbReference>
<proteinExistence type="predicted"/>
<dbReference type="GO" id="GO:0008757">
    <property type="term" value="F:S-adenosylmethionine-dependent methyltransferase activity"/>
    <property type="evidence" value="ECO:0007669"/>
    <property type="project" value="InterPro"/>
</dbReference>
<dbReference type="InterPro" id="IPR029063">
    <property type="entry name" value="SAM-dependent_MTases_sf"/>
</dbReference>
<dbReference type="InterPro" id="IPR013216">
    <property type="entry name" value="Methyltransf_11"/>
</dbReference>